<dbReference type="PROSITE" id="PS50853">
    <property type="entry name" value="FN3"/>
    <property type="match status" value="2"/>
</dbReference>
<dbReference type="SUPFAM" id="SSF49265">
    <property type="entry name" value="Fibronectin type III"/>
    <property type="match status" value="1"/>
</dbReference>
<evidence type="ECO:0000313" key="8">
    <source>
        <dbReference type="EMBL" id="AOH54809.1"/>
    </source>
</evidence>
<keyword evidence="9" id="KW-1185">Reference proteome</keyword>
<keyword evidence="3" id="KW-0119">Carbohydrate metabolism</keyword>
<proteinExistence type="predicted"/>
<dbReference type="InterPro" id="IPR036573">
    <property type="entry name" value="CBM_sf_5/12"/>
</dbReference>
<protein>
    <recommendedName>
        <fullName evidence="7">Fibronectin type-III domain-containing protein</fullName>
    </recommendedName>
</protein>
<dbReference type="InterPro" id="IPR051024">
    <property type="entry name" value="GlcNAc_Chitin_IntDeg"/>
</dbReference>
<feature type="domain" description="Fibronectin type-III" evidence="7">
    <location>
        <begin position="220"/>
        <end position="305"/>
    </location>
</feature>
<dbReference type="CDD" id="cd00063">
    <property type="entry name" value="FN3"/>
    <property type="match status" value="2"/>
</dbReference>
<dbReference type="Pfam" id="PF03067">
    <property type="entry name" value="LPMO_10"/>
    <property type="match status" value="1"/>
</dbReference>
<dbReference type="RefSeq" id="WP_064465230.1">
    <property type="nucleotide sequence ID" value="NZ_CP017080.1"/>
</dbReference>
<dbReference type="CDD" id="cd12215">
    <property type="entry name" value="ChiC_BD"/>
    <property type="match status" value="2"/>
</dbReference>
<organism evidence="8 9">
    <name type="scientific">Peribacillus muralis</name>
    <dbReference type="NCBI Taxonomy" id="264697"/>
    <lineage>
        <taxon>Bacteria</taxon>
        <taxon>Bacillati</taxon>
        <taxon>Bacillota</taxon>
        <taxon>Bacilli</taxon>
        <taxon>Bacillales</taxon>
        <taxon>Bacillaceae</taxon>
        <taxon>Peribacillus</taxon>
    </lineage>
</organism>
<evidence type="ECO:0000256" key="6">
    <source>
        <dbReference type="SAM" id="MobiDB-lite"/>
    </source>
</evidence>
<dbReference type="InterPro" id="IPR003610">
    <property type="entry name" value="CBM5/12"/>
</dbReference>
<dbReference type="CDD" id="cd21177">
    <property type="entry name" value="LPMO_AA10"/>
    <property type="match status" value="1"/>
</dbReference>
<dbReference type="KEGG" id="bmur:ABE28_010640"/>
<name>A0A1B3XNL2_9BACI</name>
<dbReference type="Pfam" id="PF02839">
    <property type="entry name" value="CBM_5_12"/>
    <property type="match status" value="2"/>
</dbReference>
<dbReference type="InterPro" id="IPR004302">
    <property type="entry name" value="Cellulose/chitin-bd_N"/>
</dbReference>
<dbReference type="AlphaFoldDB" id="A0A1B3XNL2"/>
<dbReference type="PANTHER" id="PTHR34823">
    <property type="entry name" value="GLCNAC-BINDING PROTEIN A"/>
    <property type="match status" value="1"/>
</dbReference>
<keyword evidence="2" id="KW-0378">Hydrolase</keyword>
<dbReference type="EMBL" id="CP017080">
    <property type="protein sequence ID" value="AOH54809.1"/>
    <property type="molecule type" value="Genomic_DNA"/>
</dbReference>
<dbReference type="Gene3D" id="2.10.10.20">
    <property type="entry name" value="Carbohydrate-binding module superfamily 5/12"/>
    <property type="match status" value="2"/>
</dbReference>
<gene>
    <name evidence="8" type="ORF">ABE28_010640</name>
</gene>
<evidence type="ECO:0000259" key="7">
    <source>
        <dbReference type="PROSITE" id="PS50853"/>
    </source>
</evidence>
<dbReference type="SUPFAM" id="SSF81296">
    <property type="entry name" value="E set domains"/>
    <property type="match status" value="1"/>
</dbReference>
<dbReference type="InterPro" id="IPR003961">
    <property type="entry name" value="FN3_dom"/>
</dbReference>
<dbReference type="GO" id="GO:0005576">
    <property type="term" value="C:extracellular region"/>
    <property type="evidence" value="ECO:0007669"/>
    <property type="project" value="InterPro"/>
</dbReference>
<evidence type="ECO:0000256" key="4">
    <source>
        <dbReference type="ARBA" id="ARBA00023295"/>
    </source>
</evidence>
<dbReference type="FunFam" id="2.60.40.10:FF:001114">
    <property type="entry name" value="Chitinase A1"/>
    <property type="match status" value="1"/>
</dbReference>
<dbReference type="GO" id="GO:0004553">
    <property type="term" value="F:hydrolase activity, hydrolyzing O-glycosyl compounds"/>
    <property type="evidence" value="ECO:0007669"/>
    <property type="project" value="InterPro"/>
</dbReference>
<evidence type="ECO:0000313" key="9">
    <source>
        <dbReference type="Proteomes" id="UP000077926"/>
    </source>
</evidence>
<dbReference type="SMART" id="SM00060">
    <property type="entry name" value="FN3"/>
    <property type="match status" value="2"/>
</dbReference>
<dbReference type="Gene3D" id="2.60.40.10">
    <property type="entry name" value="Immunoglobulins"/>
    <property type="match status" value="2"/>
</dbReference>
<dbReference type="OrthoDB" id="2702399at2"/>
<feature type="region of interest" description="Disordered" evidence="6">
    <location>
        <begin position="69"/>
        <end position="91"/>
    </location>
</feature>
<dbReference type="Pfam" id="PF00041">
    <property type="entry name" value="fn3"/>
    <property type="match status" value="1"/>
</dbReference>
<evidence type="ECO:0000256" key="3">
    <source>
        <dbReference type="ARBA" id="ARBA00023277"/>
    </source>
</evidence>
<accession>A0A1B3XNL2</accession>
<feature type="domain" description="Fibronectin type-III" evidence="7">
    <location>
        <begin position="314"/>
        <end position="399"/>
    </location>
</feature>
<keyword evidence="5" id="KW-0624">Polysaccharide degradation</keyword>
<keyword evidence="4" id="KW-0326">Glycosidase</keyword>
<dbReference type="InterPro" id="IPR036116">
    <property type="entry name" value="FN3_sf"/>
</dbReference>
<sequence>MNWTSTVLKGLLTAGVFGLGAWLSAEVASAHGYIEKPASRGYIGSLEKQEIGWQSALEKYGRVIDSPQSVEGPKGFPEAGPADGHIASAGGGLGQIDQVMDRQSADAWKKQDMRGGLNTFTWKYTAPHATSIWHYYITKKGWDPNSPLERSDFELIGTETHDGTPASNNLTHKINVPTDRSGYHVILGVWDVADTPNAFYNVIDVNLINDGLVDTEAPSLSGPIEVSHVSDRKVMLKWQEATDNAGIKGYDIYRNGQKIGSTAQAFYTDTDVMPETEYHYTIKAIDLSGNESVASEEVIVTTLPLTKDTESPSAPTGLHTMKVTESSVSLMWTASEDNVGVKEYLIYRDGKQIGTTVNTYYEDKGLQPGTRYSYTVSSRDEAENLSLPSSHLEVTTVKDDSNASGEKWNAAKVYTAGMVVLFNGYEYEAKYWTQGNQPDSSDAWKLLSEASVEWNPQKPYLGGDKVTYKGHVYEAKWWTMGSIPGASEIWILVEK</sequence>
<dbReference type="Proteomes" id="UP000077926">
    <property type="component" value="Chromosome"/>
</dbReference>
<reference evidence="8 9" key="1">
    <citation type="submission" date="2016-08" db="EMBL/GenBank/DDBJ databases">
        <title>Complete genome sequence of Bacillus muralis G25-68, a strain with toxicity to nematodes.</title>
        <authorList>
            <person name="Zheng Z."/>
        </authorList>
    </citation>
    <scope>NUCLEOTIDE SEQUENCE [LARGE SCALE GENOMIC DNA]</scope>
    <source>
        <strain evidence="8 9">G25-68</strain>
    </source>
</reference>
<dbReference type="InterPro" id="IPR014756">
    <property type="entry name" value="Ig_E-set"/>
</dbReference>
<dbReference type="InterPro" id="IPR013783">
    <property type="entry name" value="Ig-like_fold"/>
</dbReference>
<evidence type="ECO:0000256" key="5">
    <source>
        <dbReference type="ARBA" id="ARBA00023326"/>
    </source>
</evidence>
<dbReference type="GO" id="GO:0000272">
    <property type="term" value="P:polysaccharide catabolic process"/>
    <property type="evidence" value="ECO:0007669"/>
    <property type="project" value="UniProtKB-KW"/>
</dbReference>
<dbReference type="SMART" id="SM00495">
    <property type="entry name" value="ChtBD3"/>
    <property type="match status" value="2"/>
</dbReference>
<dbReference type="GO" id="GO:0030246">
    <property type="term" value="F:carbohydrate binding"/>
    <property type="evidence" value="ECO:0007669"/>
    <property type="project" value="InterPro"/>
</dbReference>
<evidence type="ECO:0000256" key="2">
    <source>
        <dbReference type="ARBA" id="ARBA00022801"/>
    </source>
</evidence>
<keyword evidence="1" id="KW-0732">Signal</keyword>
<dbReference type="Gene3D" id="2.70.50.50">
    <property type="entry name" value="chitin-binding protein cbp21"/>
    <property type="match status" value="1"/>
</dbReference>
<evidence type="ECO:0000256" key="1">
    <source>
        <dbReference type="ARBA" id="ARBA00022729"/>
    </source>
</evidence>
<dbReference type="SUPFAM" id="SSF51055">
    <property type="entry name" value="Carbohydrate binding domain"/>
    <property type="match status" value="2"/>
</dbReference>
<dbReference type="PANTHER" id="PTHR34823:SF1">
    <property type="entry name" value="CHITIN-BINDING TYPE-4 DOMAIN-CONTAINING PROTEIN"/>
    <property type="match status" value="1"/>
</dbReference>